<protein>
    <submittedName>
        <fullName evidence="2">Uncharacterized protein</fullName>
    </submittedName>
</protein>
<dbReference type="EMBL" id="MU838997">
    <property type="protein sequence ID" value="KAK1772511.1"/>
    <property type="molecule type" value="Genomic_DNA"/>
</dbReference>
<evidence type="ECO:0000256" key="1">
    <source>
        <dbReference type="SAM" id="SignalP"/>
    </source>
</evidence>
<feature type="signal peptide" evidence="1">
    <location>
        <begin position="1"/>
        <end position="24"/>
    </location>
</feature>
<dbReference type="RefSeq" id="XP_060288724.1">
    <property type="nucleotide sequence ID" value="XM_060422044.1"/>
</dbReference>
<organism evidence="2 3">
    <name type="scientific">Phialemonium atrogriseum</name>
    <dbReference type="NCBI Taxonomy" id="1093897"/>
    <lineage>
        <taxon>Eukaryota</taxon>
        <taxon>Fungi</taxon>
        <taxon>Dikarya</taxon>
        <taxon>Ascomycota</taxon>
        <taxon>Pezizomycotina</taxon>
        <taxon>Sordariomycetes</taxon>
        <taxon>Sordariomycetidae</taxon>
        <taxon>Cephalothecales</taxon>
        <taxon>Cephalothecaceae</taxon>
        <taxon>Phialemonium</taxon>
    </lineage>
</organism>
<name>A0AAJ0FLD4_9PEZI</name>
<feature type="chain" id="PRO_5042504868" evidence="1">
    <location>
        <begin position="25"/>
        <end position="180"/>
    </location>
</feature>
<keyword evidence="1" id="KW-0732">Signal</keyword>
<dbReference type="Proteomes" id="UP001244011">
    <property type="component" value="Unassembled WGS sequence"/>
</dbReference>
<reference evidence="2" key="1">
    <citation type="submission" date="2023-06" db="EMBL/GenBank/DDBJ databases">
        <title>Genome-scale phylogeny and comparative genomics of the fungal order Sordariales.</title>
        <authorList>
            <consortium name="Lawrence Berkeley National Laboratory"/>
            <person name="Hensen N."/>
            <person name="Bonometti L."/>
            <person name="Westerberg I."/>
            <person name="Brannstrom I.O."/>
            <person name="Guillou S."/>
            <person name="Cros-Aarteil S."/>
            <person name="Calhoun S."/>
            <person name="Haridas S."/>
            <person name="Kuo A."/>
            <person name="Mondo S."/>
            <person name="Pangilinan J."/>
            <person name="Riley R."/>
            <person name="Labutti K."/>
            <person name="Andreopoulos B."/>
            <person name="Lipzen A."/>
            <person name="Chen C."/>
            <person name="Yanf M."/>
            <person name="Daum C."/>
            <person name="Ng V."/>
            <person name="Clum A."/>
            <person name="Steindorff A."/>
            <person name="Ohm R."/>
            <person name="Martin F."/>
            <person name="Silar P."/>
            <person name="Natvig D."/>
            <person name="Lalanne C."/>
            <person name="Gautier V."/>
            <person name="Ament-Velasquez S.L."/>
            <person name="Kruys A."/>
            <person name="Hutchinson M.I."/>
            <person name="Powell A.J."/>
            <person name="Barry K."/>
            <person name="Miller A.N."/>
            <person name="Grigoriev I.V."/>
            <person name="Debuchy R."/>
            <person name="Gladieux P."/>
            <person name="Thoren M.H."/>
            <person name="Johannesson H."/>
        </authorList>
    </citation>
    <scope>NUCLEOTIDE SEQUENCE</scope>
    <source>
        <strain evidence="2">8032-3</strain>
    </source>
</reference>
<evidence type="ECO:0000313" key="3">
    <source>
        <dbReference type="Proteomes" id="UP001244011"/>
    </source>
</evidence>
<proteinExistence type="predicted"/>
<evidence type="ECO:0000313" key="2">
    <source>
        <dbReference type="EMBL" id="KAK1772511.1"/>
    </source>
</evidence>
<gene>
    <name evidence="2" type="ORF">QBC33DRAFT_13084</name>
</gene>
<accession>A0AAJ0FLD4</accession>
<dbReference type="GeneID" id="85305231"/>
<comment type="caution">
    <text evidence="2">The sequence shown here is derived from an EMBL/GenBank/DDBJ whole genome shotgun (WGS) entry which is preliminary data.</text>
</comment>
<keyword evidence="3" id="KW-1185">Reference proteome</keyword>
<sequence length="180" mass="19619">MFQGITSPWSWMLFVQSLVPDAEGVKGNIHGESQQQPRKLRGCHEPVKDLGLLSKVLYNKHSSQPTKRGWDGCTSRRFHLSDNRPNSAAVNGLIVPAATMISRMLSGELYGETATKVGLKYLGHKSTSELKKVTMTMAAARTNKILGQIQAGIIDLAVQGHNGTGRTGQIKDHDPSRSSI</sequence>
<dbReference type="AlphaFoldDB" id="A0AAJ0FLD4"/>